<evidence type="ECO:0008006" key="3">
    <source>
        <dbReference type="Google" id="ProtNLM"/>
    </source>
</evidence>
<evidence type="ECO:0000313" key="1">
    <source>
        <dbReference type="EMBL" id="MBC5754682.1"/>
    </source>
</evidence>
<comment type="caution">
    <text evidence="1">The sequence shown here is derived from an EMBL/GenBank/DDBJ whole genome shotgun (WGS) entry which is preliminary data.</text>
</comment>
<gene>
    <name evidence="1" type="ORF">H8Z76_11805</name>
</gene>
<dbReference type="Proteomes" id="UP000621540">
    <property type="component" value="Unassembled WGS sequence"/>
</dbReference>
<organism evidence="1 2">
    <name type="scientific">Roseburia yibonii</name>
    <dbReference type="NCBI Taxonomy" id="2763063"/>
    <lineage>
        <taxon>Bacteria</taxon>
        <taxon>Bacillati</taxon>
        <taxon>Bacillota</taxon>
        <taxon>Clostridia</taxon>
        <taxon>Lachnospirales</taxon>
        <taxon>Lachnospiraceae</taxon>
        <taxon>Roseburia</taxon>
    </lineage>
</organism>
<proteinExistence type="predicted"/>
<evidence type="ECO:0000313" key="2">
    <source>
        <dbReference type="Proteomes" id="UP000621540"/>
    </source>
</evidence>
<accession>A0ABR7ICL6</accession>
<sequence>MLEAIRKVSPKTEFLLIASTLPNELAATEPHHFWAHQDEYSESLKGLEGMGVAIADIQAVQKEIGKRKRYIDITGNWLNHPNDYLARILAQVVIKTLGM</sequence>
<name>A0ABR7ICL6_9FIRM</name>
<keyword evidence="2" id="KW-1185">Reference proteome</keyword>
<dbReference type="RefSeq" id="WP_147619363.1">
    <property type="nucleotide sequence ID" value="NZ_JACOQH010000009.1"/>
</dbReference>
<dbReference type="EMBL" id="JACOQH010000009">
    <property type="protein sequence ID" value="MBC5754682.1"/>
    <property type="molecule type" value="Genomic_DNA"/>
</dbReference>
<protein>
    <recommendedName>
        <fullName evidence="3">SGNH/GDSL hydrolase family protein</fullName>
    </recommendedName>
</protein>
<reference evidence="1 2" key="1">
    <citation type="submission" date="2020-08" db="EMBL/GenBank/DDBJ databases">
        <title>Genome public.</title>
        <authorList>
            <person name="Liu C."/>
            <person name="Sun Q."/>
        </authorList>
    </citation>
    <scope>NUCLEOTIDE SEQUENCE [LARGE SCALE GENOMIC DNA]</scope>
    <source>
        <strain evidence="1 2">BX0805</strain>
    </source>
</reference>